<dbReference type="AlphaFoldDB" id="A0A5B9QY76"/>
<evidence type="ECO:0000313" key="3">
    <source>
        <dbReference type="Proteomes" id="UP000325286"/>
    </source>
</evidence>
<sequence length="109" mass="12314">MPVSAKQLVLHALCRSRLGIDLAELTEPEIRRELPRITAMVQQEIAEASRPVPVADVQKSVDRRQAVWASHIPNSELLREERVGRFGNFPDRRTNGDPNAIFDSLFPSE</sequence>
<evidence type="ECO:0000256" key="1">
    <source>
        <dbReference type="SAM" id="MobiDB-lite"/>
    </source>
</evidence>
<name>A0A5B9QY76_9BACT</name>
<feature type="region of interest" description="Disordered" evidence="1">
    <location>
        <begin position="88"/>
        <end position="109"/>
    </location>
</feature>
<keyword evidence="3" id="KW-1185">Reference proteome</keyword>
<gene>
    <name evidence="2" type="ORF">UC8_41060</name>
</gene>
<reference evidence="2 3" key="1">
    <citation type="submission" date="2019-08" db="EMBL/GenBank/DDBJ databases">
        <title>Deep-cultivation of Planctomycetes and their phenomic and genomic characterization uncovers novel biology.</title>
        <authorList>
            <person name="Wiegand S."/>
            <person name="Jogler M."/>
            <person name="Boedeker C."/>
            <person name="Pinto D."/>
            <person name="Vollmers J."/>
            <person name="Rivas-Marin E."/>
            <person name="Kohn T."/>
            <person name="Peeters S.H."/>
            <person name="Heuer A."/>
            <person name="Rast P."/>
            <person name="Oberbeckmann S."/>
            <person name="Bunk B."/>
            <person name="Jeske O."/>
            <person name="Meyerdierks A."/>
            <person name="Storesund J.E."/>
            <person name="Kallscheuer N."/>
            <person name="Luecker S."/>
            <person name="Lage O.M."/>
            <person name="Pohl T."/>
            <person name="Merkel B.J."/>
            <person name="Hornburger P."/>
            <person name="Mueller R.-W."/>
            <person name="Bruemmer F."/>
            <person name="Labrenz M."/>
            <person name="Spormann A.M."/>
            <person name="Op den Camp H."/>
            <person name="Overmann J."/>
            <person name="Amann R."/>
            <person name="Jetten M.S.M."/>
            <person name="Mascher T."/>
            <person name="Medema M.H."/>
            <person name="Devos D.P."/>
            <person name="Kaster A.-K."/>
            <person name="Ovreas L."/>
            <person name="Rohde M."/>
            <person name="Galperin M.Y."/>
            <person name="Jogler C."/>
        </authorList>
    </citation>
    <scope>NUCLEOTIDE SEQUENCE [LARGE SCALE GENOMIC DNA]</scope>
    <source>
        <strain evidence="2 3">UC8</strain>
    </source>
</reference>
<proteinExistence type="predicted"/>
<protein>
    <submittedName>
        <fullName evidence="2">Uncharacterized protein</fullName>
    </submittedName>
</protein>
<dbReference type="KEGG" id="rul:UC8_41060"/>
<organism evidence="2 3">
    <name type="scientific">Roseimaritima ulvae</name>
    <dbReference type="NCBI Taxonomy" id="980254"/>
    <lineage>
        <taxon>Bacteria</taxon>
        <taxon>Pseudomonadati</taxon>
        <taxon>Planctomycetota</taxon>
        <taxon>Planctomycetia</taxon>
        <taxon>Pirellulales</taxon>
        <taxon>Pirellulaceae</taxon>
        <taxon>Roseimaritima</taxon>
    </lineage>
</organism>
<dbReference type="Proteomes" id="UP000325286">
    <property type="component" value="Chromosome"/>
</dbReference>
<evidence type="ECO:0000313" key="2">
    <source>
        <dbReference type="EMBL" id="QEG42076.1"/>
    </source>
</evidence>
<dbReference type="EMBL" id="CP042914">
    <property type="protein sequence ID" value="QEG42076.1"/>
    <property type="molecule type" value="Genomic_DNA"/>
</dbReference>
<accession>A0A5B9QY76</accession>